<keyword evidence="2" id="KW-1185">Reference proteome</keyword>
<accession>A0ACC2CQ52</accession>
<protein>
    <submittedName>
        <fullName evidence="1">Uncharacterized protein</fullName>
    </submittedName>
</protein>
<dbReference type="Proteomes" id="UP001162992">
    <property type="component" value="Chromosome 9"/>
</dbReference>
<comment type="caution">
    <text evidence="1">The sequence shown here is derived from an EMBL/GenBank/DDBJ whole genome shotgun (WGS) entry which is preliminary data.</text>
</comment>
<sequence>MDAAAFVSPSSTVICCHELHVPKQQHLLFLSSSSCSNQLTGKKFASPVLHITERRRARIIVAQAFKGNDKKAKGSKQVKTGHASSGKTGNPWIEGSSEAARSKSTAKKKGNPWIENGNQTSSSSSKGKAVDKRSKLRNEAASFVGKVLVSGMMSTKEEELLQPYEIIPSPSWNTFASGNAGIWQGVGAAFSPFTAELEPIASNTSNKNVYDCSMWSIIKLIGGLEPSRKDIVHRKVFWNVENAFRGEKAKHAMVQGNYQAGKVSNLQAANISESKGSVTFSTGSVKSESGFMSCQIGAKKLDGADTEQRPLVDLDTSLGYEPQIDILEARQIKEGSLADANPLENHSAAVAVNESDGDHFGTTDDLDIMEEDHMGLEPGLAFFEDGSYSRGPLQLLEETAETSTLSQSSTFKIEHCLVRGGHTRLRVVHTIEVQEGGVAVQVLRLTIFEEEWKGPSDWTSVSGANMTLPSFAQRNRLSPHDLKGHWKVFEIDVSVVYESDSEKGVAIPNASFQHFCKETRISRQLPKMEPNTETDNNSMFWLLGGVYTYMDVTADDVLIIGVGWLGKDNTNLVMERLYGPNGSLAHVRSRSEIKVG</sequence>
<gene>
    <name evidence="1" type="ORF">O6H91_09G068100</name>
</gene>
<reference evidence="2" key="1">
    <citation type="journal article" date="2024" name="Proc. Natl. Acad. Sci. U.S.A.">
        <title>Extraordinary preservation of gene collinearity over three hundred million years revealed in homosporous lycophytes.</title>
        <authorList>
            <person name="Li C."/>
            <person name="Wickell D."/>
            <person name="Kuo L.Y."/>
            <person name="Chen X."/>
            <person name="Nie B."/>
            <person name="Liao X."/>
            <person name="Peng D."/>
            <person name="Ji J."/>
            <person name="Jenkins J."/>
            <person name="Williams M."/>
            <person name="Shu S."/>
            <person name="Plott C."/>
            <person name="Barry K."/>
            <person name="Rajasekar S."/>
            <person name="Grimwood J."/>
            <person name="Han X."/>
            <person name="Sun S."/>
            <person name="Hou Z."/>
            <person name="He W."/>
            <person name="Dai G."/>
            <person name="Sun C."/>
            <person name="Schmutz J."/>
            <person name="Leebens-Mack J.H."/>
            <person name="Li F.W."/>
            <person name="Wang L."/>
        </authorList>
    </citation>
    <scope>NUCLEOTIDE SEQUENCE [LARGE SCALE GENOMIC DNA]</scope>
    <source>
        <strain evidence="2">cv. PW_Plant_1</strain>
    </source>
</reference>
<organism evidence="1 2">
    <name type="scientific">Diphasiastrum complanatum</name>
    <name type="common">Issler's clubmoss</name>
    <name type="synonym">Lycopodium complanatum</name>
    <dbReference type="NCBI Taxonomy" id="34168"/>
    <lineage>
        <taxon>Eukaryota</taxon>
        <taxon>Viridiplantae</taxon>
        <taxon>Streptophyta</taxon>
        <taxon>Embryophyta</taxon>
        <taxon>Tracheophyta</taxon>
        <taxon>Lycopodiopsida</taxon>
        <taxon>Lycopodiales</taxon>
        <taxon>Lycopodiaceae</taxon>
        <taxon>Lycopodioideae</taxon>
        <taxon>Diphasiastrum</taxon>
    </lineage>
</organism>
<evidence type="ECO:0000313" key="1">
    <source>
        <dbReference type="EMBL" id="KAJ7544183.1"/>
    </source>
</evidence>
<dbReference type="EMBL" id="CM055100">
    <property type="protein sequence ID" value="KAJ7544183.1"/>
    <property type="molecule type" value="Genomic_DNA"/>
</dbReference>
<proteinExistence type="predicted"/>
<name>A0ACC2CQ52_DIPCM</name>
<evidence type="ECO:0000313" key="2">
    <source>
        <dbReference type="Proteomes" id="UP001162992"/>
    </source>
</evidence>